<dbReference type="Proteomes" id="UP000608154">
    <property type="component" value="Unassembled WGS sequence"/>
</dbReference>
<dbReference type="InterPro" id="IPR000182">
    <property type="entry name" value="GNAT_dom"/>
</dbReference>
<feature type="region of interest" description="Disordered" evidence="1">
    <location>
        <begin position="104"/>
        <end position="123"/>
    </location>
</feature>
<proteinExistence type="predicted"/>
<dbReference type="AlphaFoldDB" id="A0A916TUU2"/>
<keyword evidence="4" id="KW-1185">Reference proteome</keyword>
<protein>
    <recommendedName>
        <fullName evidence="2">N-acetyltransferase domain-containing protein</fullName>
    </recommendedName>
</protein>
<organism evidence="3 4">
    <name type="scientific">Novosphingobium endophyticum</name>
    <dbReference type="NCBI Taxonomy" id="1955250"/>
    <lineage>
        <taxon>Bacteria</taxon>
        <taxon>Pseudomonadati</taxon>
        <taxon>Pseudomonadota</taxon>
        <taxon>Alphaproteobacteria</taxon>
        <taxon>Sphingomonadales</taxon>
        <taxon>Sphingomonadaceae</taxon>
        <taxon>Novosphingobium</taxon>
    </lineage>
</organism>
<dbReference type="InterPro" id="IPR016181">
    <property type="entry name" value="Acyl_CoA_acyltransferase"/>
</dbReference>
<accession>A0A916TUU2</accession>
<dbReference type="SUPFAM" id="SSF55729">
    <property type="entry name" value="Acyl-CoA N-acyltransferases (Nat)"/>
    <property type="match status" value="1"/>
</dbReference>
<name>A0A916TUU2_9SPHN</name>
<reference evidence="3" key="1">
    <citation type="journal article" date="2014" name="Int. J. Syst. Evol. Microbiol.">
        <title>Complete genome sequence of Corynebacterium casei LMG S-19264T (=DSM 44701T), isolated from a smear-ripened cheese.</title>
        <authorList>
            <consortium name="US DOE Joint Genome Institute (JGI-PGF)"/>
            <person name="Walter F."/>
            <person name="Albersmeier A."/>
            <person name="Kalinowski J."/>
            <person name="Ruckert C."/>
        </authorList>
    </citation>
    <scope>NUCLEOTIDE SEQUENCE</scope>
    <source>
        <strain evidence="3">CGMCC 1.15095</strain>
    </source>
</reference>
<evidence type="ECO:0000259" key="2">
    <source>
        <dbReference type="PROSITE" id="PS51186"/>
    </source>
</evidence>
<dbReference type="EMBL" id="BMHK01000022">
    <property type="protein sequence ID" value="GGC08803.1"/>
    <property type="molecule type" value="Genomic_DNA"/>
</dbReference>
<gene>
    <name evidence="3" type="ORF">GCM10011494_29320</name>
</gene>
<evidence type="ECO:0000313" key="4">
    <source>
        <dbReference type="Proteomes" id="UP000608154"/>
    </source>
</evidence>
<evidence type="ECO:0000256" key="1">
    <source>
        <dbReference type="SAM" id="MobiDB-lite"/>
    </source>
</evidence>
<dbReference type="Gene3D" id="3.40.630.30">
    <property type="match status" value="1"/>
</dbReference>
<feature type="domain" description="N-acetyltransferase" evidence="2">
    <location>
        <begin position="1"/>
        <end position="103"/>
    </location>
</feature>
<dbReference type="GO" id="GO:0016747">
    <property type="term" value="F:acyltransferase activity, transferring groups other than amino-acyl groups"/>
    <property type="evidence" value="ECO:0007669"/>
    <property type="project" value="InterPro"/>
</dbReference>
<dbReference type="PROSITE" id="PS51186">
    <property type="entry name" value="GNAT"/>
    <property type="match status" value="1"/>
</dbReference>
<dbReference type="CDD" id="cd04301">
    <property type="entry name" value="NAT_SF"/>
    <property type="match status" value="1"/>
</dbReference>
<evidence type="ECO:0000313" key="3">
    <source>
        <dbReference type="EMBL" id="GGC08803.1"/>
    </source>
</evidence>
<dbReference type="Pfam" id="PF00583">
    <property type="entry name" value="Acetyltransf_1"/>
    <property type="match status" value="1"/>
</dbReference>
<reference evidence="3" key="2">
    <citation type="submission" date="2020-09" db="EMBL/GenBank/DDBJ databases">
        <authorList>
            <person name="Sun Q."/>
            <person name="Zhou Y."/>
        </authorList>
    </citation>
    <scope>NUCLEOTIDE SEQUENCE</scope>
    <source>
        <strain evidence="3">CGMCC 1.15095</strain>
    </source>
</reference>
<sequence>MGWISAYRPPTRPGELFVWQVAVSEKARGQGLGGRMLDALLGRPATHGVTALTTTVTPDNDASLAMFRSFARRREAPLERTPRFDQQIHFAGAHATEWQIRIGPFHTQPAGDARPAKPEISLS</sequence>
<comment type="caution">
    <text evidence="3">The sequence shown here is derived from an EMBL/GenBank/DDBJ whole genome shotgun (WGS) entry which is preliminary data.</text>
</comment>